<dbReference type="SUPFAM" id="SSF48371">
    <property type="entry name" value="ARM repeat"/>
    <property type="match status" value="1"/>
</dbReference>
<feature type="compositionally biased region" description="Pro residues" evidence="2">
    <location>
        <begin position="783"/>
        <end position="793"/>
    </location>
</feature>
<evidence type="ECO:0008006" key="5">
    <source>
        <dbReference type="Google" id="ProtNLM"/>
    </source>
</evidence>
<feature type="compositionally biased region" description="Acidic residues" evidence="2">
    <location>
        <begin position="705"/>
        <end position="726"/>
    </location>
</feature>
<evidence type="ECO:0000313" key="3">
    <source>
        <dbReference type="Ensembl" id="ENSSSCP00015002224.1"/>
    </source>
</evidence>
<feature type="region of interest" description="Disordered" evidence="2">
    <location>
        <begin position="889"/>
        <end position="964"/>
    </location>
</feature>
<sequence>MRGLPHVPGRLLGTWAGSVPGGWGHTLLSRRNRGFPLARSRGSWHGQSRLGLSDGEAPGLGPRGCSWRGEMGIPARLTSEHLGAMFWKFDLHTSSHLDTLLEREDLSLPELLDEEDVLQECKVVNRKLLDFLLQPPHLQAMVAWVTQEPPASGEERLRYKYPSLACEILTSDVPQINDALGADESLLHRLYGFLQSSGSLNPLLASFFSKVMGVLINRKTDQLVSFLRKKDDFVDLLLQHIGTSAIMDLLLRLLTCVERPQLRQDVVNWLNEEKIVQRLIEQIHPSKDDSQHSNASQSLCDIIRLSREQVIQVQDSPEPDQLLATLEKQETIEQLLSNMLEGEQNPSVIVSGIQVLLTLLEPRRPRSESVSVNNFLSSVDGQLELLAQATLDSAVCSVGALHALRPRLSHFHQLLLEPPELEPLRTTWGSLAPPLGNTRLHVVKLLASALSANDAALTQELLALDVPNTMLDLFFHYVFNNFLHTQVEVCVSTMLSSGPPADSSSDTPIQNPVVKHLLQQCHLVDRILTSWEENDRVQSAGGPRKGYMGHLTRVANALVQNTEKGPNAEQLGQLLKELPEEQQEKWEAFVSGPLAETNKKNTVDLVNTHHLHSSSDDEDDRLKEFNFPEEAVLQQAFMDFQMQRMTSAFIDHFGFNDEEFGEQEESVNAPFDKTANITFSLNADDDNPNANLLEICYKDRIQQFDDDEEEEDEEEGQGSGESDGEDGAWQGSQLARGARLGQPPGVRSGGSTDSEEEEDDDEEEDEEDGDSRAARGRARPALYPSPGPQPPGPSWMATFDPVPMDTPTGPQDCREKEPHSGPPTPQGPCSVPLDLPVLSLAGPAAPNALQLRSQDPTPPSAPQEATDGSKVAEPLAPCQALVSVGDLQATLRGTHSAPSSLDSATRDPATSVPAPGAHQPPQTMEGQKSPEPSGLPQSQSALALEPLPMPNGSAAGGPVSPGSQ</sequence>
<dbReference type="InterPro" id="IPR016024">
    <property type="entry name" value="ARM-type_fold"/>
</dbReference>
<proteinExistence type="inferred from homology"/>
<dbReference type="GO" id="GO:0019903">
    <property type="term" value="F:protein phosphatase binding"/>
    <property type="evidence" value="ECO:0007669"/>
    <property type="project" value="InterPro"/>
</dbReference>
<protein>
    <recommendedName>
        <fullName evidence="5">Serine/threonine-protein phosphatase 6 regulatory subunit 1</fullName>
    </recommendedName>
</protein>
<evidence type="ECO:0000256" key="1">
    <source>
        <dbReference type="ARBA" id="ARBA00006180"/>
    </source>
</evidence>
<organism evidence="3 4">
    <name type="scientific">Sus scrofa</name>
    <name type="common">Pig</name>
    <dbReference type="NCBI Taxonomy" id="9823"/>
    <lineage>
        <taxon>Eukaryota</taxon>
        <taxon>Metazoa</taxon>
        <taxon>Chordata</taxon>
        <taxon>Craniata</taxon>
        <taxon>Vertebrata</taxon>
        <taxon>Euteleostomi</taxon>
        <taxon>Mammalia</taxon>
        <taxon>Eutheria</taxon>
        <taxon>Laurasiatheria</taxon>
        <taxon>Artiodactyla</taxon>
        <taxon>Suina</taxon>
        <taxon>Suidae</taxon>
        <taxon>Sus</taxon>
    </lineage>
</organism>
<dbReference type="Pfam" id="PF04499">
    <property type="entry name" value="SAPS"/>
    <property type="match status" value="1"/>
</dbReference>
<dbReference type="Ensembl" id="ENSSSCT00015005476.1">
    <property type="protein sequence ID" value="ENSSSCP00015002172.1"/>
    <property type="gene ID" value="ENSSSCG00015004118.1"/>
</dbReference>
<evidence type="ECO:0000256" key="2">
    <source>
        <dbReference type="SAM" id="MobiDB-lite"/>
    </source>
</evidence>
<comment type="similarity">
    <text evidence="1">Belongs to the SAPS family.</text>
</comment>
<feature type="region of interest" description="Disordered" evidence="2">
    <location>
        <begin position="705"/>
        <end position="874"/>
    </location>
</feature>
<feature type="compositionally biased region" description="Low complexity" evidence="2">
    <location>
        <begin position="952"/>
        <end position="964"/>
    </location>
</feature>
<dbReference type="Ensembl" id="ENSSSCT00015005577.1">
    <property type="protein sequence ID" value="ENSSSCP00015002224.1"/>
    <property type="gene ID" value="ENSSSCG00015004118.1"/>
</dbReference>
<feature type="compositionally biased region" description="Polar residues" evidence="2">
    <location>
        <begin position="891"/>
        <end position="903"/>
    </location>
</feature>
<feature type="compositionally biased region" description="Acidic residues" evidence="2">
    <location>
        <begin position="753"/>
        <end position="769"/>
    </location>
</feature>
<name>A0A8D0MGF2_PIG</name>
<dbReference type="Ensembl" id="ENSSSCT00015005514.1">
    <property type="protein sequence ID" value="ENSSSCP00015002189.1"/>
    <property type="gene ID" value="ENSSSCG00015004118.1"/>
</dbReference>
<reference evidence="3" key="1">
    <citation type="submission" date="2025-05" db="UniProtKB">
        <authorList>
            <consortium name="Ensembl"/>
        </authorList>
    </citation>
    <scope>IDENTIFICATION</scope>
</reference>
<accession>A0A8D0MGF2</accession>
<dbReference type="PANTHER" id="PTHR12634">
    <property type="entry name" value="SIT4 YEAST -ASSOCIATING PROTEIN-RELATED"/>
    <property type="match status" value="1"/>
</dbReference>
<dbReference type="InterPro" id="IPR007587">
    <property type="entry name" value="SAPS"/>
</dbReference>
<evidence type="ECO:0000313" key="4">
    <source>
        <dbReference type="Proteomes" id="UP000694726"/>
    </source>
</evidence>
<dbReference type="AlphaFoldDB" id="A0A8D0MGF2"/>
<dbReference type="PANTHER" id="PTHR12634:SF13">
    <property type="entry name" value="SERINE_THREONINE-PROTEIN PHOSPHATASE 6 REGULATORY SUBUNIT 1"/>
    <property type="match status" value="1"/>
</dbReference>
<dbReference type="Ensembl" id="ENSSSCT00015005539.1">
    <property type="protein sequence ID" value="ENSSSCP00015002198.1"/>
    <property type="gene ID" value="ENSSSCG00015004118.1"/>
</dbReference>
<dbReference type="Proteomes" id="UP000694726">
    <property type="component" value="Unplaced"/>
</dbReference>